<organism evidence="3 4">
    <name type="scientific">Rhizobium leguminosarum</name>
    <dbReference type="NCBI Taxonomy" id="384"/>
    <lineage>
        <taxon>Bacteria</taxon>
        <taxon>Pseudomonadati</taxon>
        <taxon>Pseudomonadota</taxon>
        <taxon>Alphaproteobacteria</taxon>
        <taxon>Hyphomicrobiales</taxon>
        <taxon>Rhizobiaceae</taxon>
        <taxon>Rhizobium/Agrobacterium group</taxon>
        <taxon>Rhizobium</taxon>
    </lineage>
</organism>
<dbReference type="InterPro" id="IPR012792">
    <property type="entry name" value="3-oxoacid_CoA-transf_A"/>
</dbReference>
<sequence>MTERERSALIKTGCFVPLPDKLSEIAEAVSQIADGASVMLGGFGVPGTPFCLIRELVRRGPRNLTIIKNDANEAGMGVDWLLENGQVAKLVTSHIGLNPTAMRMMNEGEIEVEFVPQGILAERIRVAGAGMMGFVSDIGLGTAVAEGKQRVEIAGKTGIVETALRADFALIHANKADAFGNLTFSATAQNFNPLMAMAAGRTIVEAEAIVPFGALGPDSIHLTGAFVDAVVELNELPEVYGVVKR</sequence>
<gene>
    <name evidence="3" type="ORF">GR257_38250</name>
</gene>
<evidence type="ECO:0000313" key="3">
    <source>
        <dbReference type="EMBL" id="NEK20592.1"/>
    </source>
</evidence>
<evidence type="ECO:0000256" key="2">
    <source>
        <dbReference type="ARBA" id="ARBA00022679"/>
    </source>
</evidence>
<keyword evidence="2 3" id="KW-0808">Transferase</keyword>
<dbReference type="Pfam" id="PF01144">
    <property type="entry name" value="CoA_trans"/>
    <property type="match status" value="1"/>
</dbReference>
<dbReference type="GO" id="GO:0008410">
    <property type="term" value="F:CoA-transferase activity"/>
    <property type="evidence" value="ECO:0007669"/>
    <property type="project" value="InterPro"/>
</dbReference>
<name>A0A7K3VUN9_RHILE</name>
<dbReference type="EMBL" id="WUFV01000049">
    <property type="protein sequence ID" value="NEK20592.1"/>
    <property type="molecule type" value="Genomic_DNA"/>
</dbReference>
<evidence type="ECO:0000313" key="4">
    <source>
        <dbReference type="Proteomes" id="UP000471705"/>
    </source>
</evidence>
<dbReference type="Gene3D" id="3.40.1080.10">
    <property type="entry name" value="Glutaconate Coenzyme A-transferase"/>
    <property type="match status" value="1"/>
</dbReference>
<dbReference type="SMART" id="SM00882">
    <property type="entry name" value="CoA_trans"/>
    <property type="match status" value="1"/>
</dbReference>
<reference evidence="3 4" key="1">
    <citation type="submission" date="2019-12" db="EMBL/GenBank/DDBJ databases">
        <title>Rhizobium genotypes associated with high levels of biological nitrogen fixation by grain legumes in a temperate-maritime cropping system.</title>
        <authorList>
            <person name="Maluk M."/>
            <person name="Francesc Ferrando Molina F."/>
            <person name="Lopez Del Egido L."/>
            <person name="Lafos M."/>
            <person name="Langarica-Fuentes A."/>
            <person name="Gebre Yohannes G."/>
            <person name="Young M.W."/>
            <person name="Martin P."/>
            <person name="Gantlett R."/>
            <person name="Kenicer G."/>
            <person name="Hawes C."/>
            <person name="Begg G.S."/>
            <person name="Quilliam R.S."/>
            <person name="Squire G.R."/>
            <person name="Poole P.S."/>
            <person name="Young P.W."/>
            <person name="Iannetta P.M."/>
            <person name="James E.K."/>
        </authorList>
    </citation>
    <scope>NUCLEOTIDE SEQUENCE [LARGE SCALE GENOMIC DNA]</scope>
    <source>
        <strain evidence="3 4">JHI54</strain>
    </source>
</reference>
<dbReference type="InterPro" id="IPR037171">
    <property type="entry name" value="NagB/RpiA_transferase-like"/>
</dbReference>
<proteinExistence type="inferred from homology"/>
<dbReference type="Proteomes" id="UP000471705">
    <property type="component" value="Unassembled WGS sequence"/>
</dbReference>
<dbReference type="NCBIfam" id="TIGR02429">
    <property type="entry name" value="pcaI_scoA_fam"/>
    <property type="match status" value="1"/>
</dbReference>
<accession>A0A7K3VUN9</accession>
<dbReference type="SUPFAM" id="SSF100950">
    <property type="entry name" value="NagB/RpiA/CoA transferase-like"/>
    <property type="match status" value="1"/>
</dbReference>
<dbReference type="InterPro" id="IPR004163">
    <property type="entry name" value="CoA_transf_BS"/>
</dbReference>
<dbReference type="PANTHER" id="PTHR13707:SF60">
    <property type="entry name" value="ACETATE COA-TRANSFERASE SUBUNIT ALPHA"/>
    <property type="match status" value="1"/>
</dbReference>
<protein>
    <submittedName>
        <fullName evidence="3">3-oxoacid CoA-transferase subunit A</fullName>
    </submittedName>
</protein>
<dbReference type="PROSITE" id="PS01273">
    <property type="entry name" value="COA_TRANSF_1"/>
    <property type="match status" value="1"/>
</dbReference>
<dbReference type="AlphaFoldDB" id="A0A7K3VUN9"/>
<evidence type="ECO:0000256" key="1">
    <source>
        <dbReference type="ARBA" id="ARBA00005612"/>
    </source>
</evidence>
<dbReference type="InterPro" id="IPR004165">
    <property type="entry name" value="CoA_trans_fam_I"/>
</dbReference>
<comment type="caution">
    <text evidence="3">The sequence shown here is derived from an EMBL/GenBank/DDBJ whole genome shotgun (WGS) entry which is preliminary data.</text>
</comment>
<comment type="similarity">
    <text evidence="1">Belongs to the 3-oxoacid CoA-transferase subunit A family.</text>
</comment>
<dbReference type="PANTHER" id="PTHR13707">
    <property type="entry name" value="KETOACID-COENZYME A TRANSFERASE"/>
    <property type="match status" value="1"/>
</dbReference>